<feature type="signal peptide" evidence="1">
    <location>
        <begin position="1"/>
        <end position="19"/>
    </location>
</feature>
<dbReference type="Proteomes" id="UP000244189">
    <property type="component" value="Unassembled WGS sequence"/>
</dbReference>
<sequence>MIPFAFVLLQAAVSSQAAAPAPVAPAHSADGEGKTIVVVGRRVEDSARALAACIARQCPPKEEIDASLAYAEDQFLAGDYPEARRTLAKARGRNMRYKRELPVEVGDLLRASGRMLAVNGQRDAARITAIDSLDALKSGLPSTDRRIFIQRLAVGDAFAKEGRFIAARDVYNKVANQAAAAGDVRVKGYALFRIAGLYTSIAPLVPAYRQTAFDSLRRIDETTEPDLAPFRDAAKFLRCRLQGTGVNAGRDCIAATNTDRVSKAELIYAPPIDLNNWRQENPSTVARLHGEATPQWADVAFRVAPDGTVRDIDTVRTSTNVDAGWMKLVTDALGERRYRPLQRAPSDEGLRRIERYSIVYDVVSMKGTRIRARSSVPHIEILDLTVEPGMS</sequence>
<dbReference type="RefSeq" id="WP_107956883.1">
    <property type="nucleotide sequence ID" value="NZ_QAOG01000001.1"/>
</dbReference>
<reference evidence="2 3" key="1">
    <citation type="submission" date="2018-04" db="EMBL/GenBank/DDBJ databases">
        <title>Genomic Encyclopedia of Type Strains, Phase III (KMG-III): the genomes of soil and plant-associated and newly described type strains.</title>
        <authorList>
            <person name="Whitman W."/>
        </authorList>
    </citation>
    <scope>NUCLEOTIDE SEQUENCE [LARGE SCALE GENOMIC DNA]</scope>
    <source>
        <strain evidence="2 3">MA101b</strain>
    </source>
</reference>
<keyword evidence="1" id="KW-0732">Signal</keyword>
<organism evidence="2 3">
    <name type="scientific">Sphingomonas aurantiaca</name>
    <dbReference type="NCBI Taxonomy" id="185949"/>
    <lineage>
        <taxon>Bacteria</taxon>
        <taxon>Pseudomonadati</taxon>
        <taxon>Pseudomonadota</taxon>
        <taxon>Alphaproteobacteria</taxon>
        <taxon>Sphingomonadales</taxon>
        <taxon>Sphingomonadaceae</taxon>
        <taxon>Sphingomonas</taxon>
    </lineage>
</organism>
<evidence type="ECO:0000256" key="1">
    <source>
        <dbReference type="SAM" id="SignalP"/>
    </source>
</evidence>
<accession>A0A2T5GTP2</accession>
<name>A0A2T5GTP2_9SPHN</name>
<proteinExistence type="predicted"/>
<protein>
    <recommendedName>
        <fullName evidence="4">TonB C-terminal domain-containing protein</fullName>
    </recommendedName>
</protein>
<keyword evidence="3" id="KW-1185">Reference proteome</keyword>
<evidence type="ECO:0000313" key="3">
    <source>
        <dbReference type="Proteomes" id="UP000244189"/>
    </source>
</evidence>
<evidence type="ECO:0008006" key="4">
    <source>
        <dbReference type="Google" id="ProtNLM"/>
    </source>
</evidence>
<dbReference type="EMBL" id="QAOG01000001">
    <property type="protein sequence ID" value="PTQ62689.1"/>
    <property type="molecule type" value="Genomic_DNA"/>
</dbReference>
<feature type="chain" id="PRO_5015766696" description="TonB C-terminal domain-containing protein" evidence="1">
    <location>
        <begin position="20"/>
        <end position="391"/>
    </location>
</feature>
<comment type="caution">
    <text evidence="2">The sequence shown here is derived from an EMBL/GenBank/DDBJ whole genome shotgun (WGS) entry which is preliminary data.</text>
</comment>
<evidence type="ECO:0000313" key="2">
    <source>
        <dbReference type="EMBL" id="PTQ62689.1"/>
    </source>
</evidence>
<gene>
    <name evidence="2" type="ORF">C8J26_0972</name>
</gene>
<dbReference type="AlphaFoldDB" id="A0A2T5GTP2"/>